<gene>
    <name evidence="1" type="ORF">QYT958_LOCUS43782</name>
    <name evidence="2" type="ORF">QYT958_LOCUS43814</name>
</gene>
<comment type="caution">
    <text evidence="2">The sequence shown here is derived from an EMBL/GenBank/DDBJ whole genome shotgun (WGS) entry which is preliminary data.</text>
</comment>
<accession>A0A822DNT8</accession>
<dbReference type="AlphaFoldDB" id="A0A822DNT8"/>
<name>A0A822DNT8_9BILA</name>
<dbReference type="Proteomes" id="UP000663848">
    <property type="component" value="Unassembled WGS sequence"/>
</dbReference>
<evidence type="ECO:0000313" key="3">
    <source>
        <dbReference type="Proteomes" id="UP000663848"/>
    </source>
</evidence>
<evidence type="ECO:0000313" key="1">
    <source>
        <dbReference type="EMBL" id="CAF5079008.1"/>
    </source>
</evidence>
<proteinExistence type="predicted"/>
<organism evidence="2 3">
    <name type="scientific">Rotaria socialis</name>
    <dbReference type="NCBI Taxonomy" id="392032"/>
    <lineage>
        <taxon>Eukaryota</taxon>
        <taxon>Metazoa</taxon>
        <taxon>Spiralia</taxon>
        <taxon>Gnathifera</taxon>
        <taxon>Rotifera</taxon>
        <taxon>Eurotatoria</taxon>
        <taxon>Bdelloidea</taxon>
        <taxon>Philodinida</taxon>
        <taxon>Philodinidae</taxon>
        <taxon>Rotaria</taxon>
    </lineage>
</organism>
<protein>
    <submittedName>
        <fullName evidence="2">Uncharacterized protein</fullName>
    </submittedName>
</protein>
<reference evidence="2" key="1">
    <citation type="submission" date="2021-02" db="EMBL/GenBank/DDBJ databases">
        <authorList>
            <person name="Nowell W R."/>
        </authorList>
    </citation>
    <scope>NUCLEOTIDE SEQUENCE</scope>
</reference>
<feature type="non-terminal residue" evidence="2">
    <location>
        <position position="1"/>
    </location>
</feature>
<evidence type="ECO:0000313" key="2">
    <source>
        <dbReference type="EMBL" id="CAF5079704.1"/>
    </source>
</evidence>
<dbReference type="EMBL" id="CAJOBR010064454">
    <property type="protein sequence ID" value="CAF5079704.1"/>
    <property type="molecule type" value="Genomic_DNA"/>
</dbReference>
<dbReference type="EMBL" id="CAJOBR010064160">
    <property type="protein sequence ID" value="CAF5079008.1"/>
    <property type="molecule type" value="Genomic_DNA"/>
</dbReference>
<sequence length="34" mass="4048">MIFREKLKWGTKAPKIDARNDGYVESLKDQPKRK</sequence>